<dbReference type="SUPFAM" id="SSF51182">
    <property type="entry name" value="RmlC-like cupins"/>
    <property type="match status" value="1"/>
</dbReference>
<dbReference type="AlphaFoldDB" id="A0A552UTI7"/>
<dbReference type="InterPro" id="IPR052535">
    <property type="entry name" value="Bacilysin_H2HPP_isomerase"/>
</dbReference>
<evidence type="ECO:0000313" key="3">
    <source>
        <dbReference type="Proteomes" id="UP000320643"/>
    </source>
</evidence>
<dbReference type="RefSeq" id="WP_143375188.1">
    <property type="nucleotide sequence ID" value="NZ_VJVZ01000018.1"/>
</dbReference>
<dbReference type="PANTHER" id="PTHR40112">
    <property type="entry name" value="H2HPP ISOMERASE"/>
    <property type="match status" value="1"/>
</dbReference>
<dbReference type="InterPro" id="IPR013096">
    <property type="entry name" value="Cupin_2"/>
</dbReference>
<keyword evidence="3" id="KW-1185">Reference proteome</keyword>
<reference evidence="2 3" key="1">
    <citation type="submission" date="2019-07" db="EMBL/GenBank/DDBJ databases">
        <title>Flavobacterium sp. nov., isolated from glacier ice.</title>
        <authorList>
            <person name="Liu Q."/>
            <person name="Xin Y.-H."/>
        </authorList>
    </citation>
    <scope>NUCLEOTIDE SEQUENCE [LARGE SCALE GENOMIC DNA]</scope>
    <source>
        <strain evidence="2 3">ZT4R6</strain>
    </source>
</reference>
<proteinExistence type="predicted"/>
<name>A0A552UTI7_9FLAO</name>
<dbReference type="CDD" id="cd02238">
    <property type="entry name" value="cupin_KdgF"/>
    <property type="match status" value="1"/>
</dbReference>
<gene>
    <name evidence="2" type="ORF">FMM05_19930</name>
</gene>
<accession>A0A552UTI7</accession>
<protein>
    <submittedName>
        <fullName evidence="2">Cupin domain-containing protein</fullName>
    </submittedName>
</protein>
<dbReference type="InterPro" id="IPR014710">
    <property type="entry name" value="RmlC-like_jellyroll"/>
</dbReference>
<dbReference type="InterPro" id="IPR011051">
    <property type="entry name" value="RmlC_Cupin_sf"/>
</dbReference>
<dbReference type="PANTHER" id="PTHR40112:SF1">
    <property type="entry name" value="H2HPP ISOMERASE"/>
    <property type="match status" value="1"/>
</dbReference>
<dbReference type="Pfam" id="PF07883">
    <property type="entry name" value="Cupin_2"/>
    <property type="match status" value="1"/>
</dbReference>
<dbReference type="PIRSF" id="PIRSF029883">
    <property type="entry name" value="KdgF"/>
    <property type="match status" value="1"/>
</dbReference>
<dbReference type="OrthoDB" id="9811153at2"/>
<organism evidence="2 3">
    <name type="scientific">Flavobacterium zepuense</name>
    <dbReference type="NCBI Taxonomy" id="2593302"/>
    <lineage>
        <taxon>Bacteria</taxon>
        <taxon>Pseudomonadati</taxon>
        <taxon>Bacteroidota</taxon>
        <taxon>Flavobacteriia</taxon>
        <taxon>Flavobacteriales</taxon>
        <taxon>Flavobacteriaceae</taxon>
        <taxon>Flavobacterium</taxon>
    </lineage>
</organism>
<sequence length="113" mass="12625">MEIRSGAFFREHENEWETVGEGVKRQITGYDVSLMTVKVAFETGAVGVLHQHYHSQTSYVASGKFEVTVNGDVQVLQTGDVFYAAPNIWHGVLCLEAGMLIDSFSPIREDFLK</sequence>
<dbReference type="EMBL" id="VJVZ01000018">
    <property type="protein sequence ID" value="TRW21528.1"/>
    <property type="molecule type" value="Genomic_DNA"/>
</dbReference>
<dbReference type="Gene3D" id="2.60.120.10">
    <property type="entry name" value="Jelly Rolls"/>
    <property type="match status" value="1"/>
</dbReference>
<dbReference type="Proteomes" id="UP000320643">
    <property type="component" value="Unassembled WGS sequence"/>
</dbReference>
<evidence type="ECO:0000259" key="1">
    <source>
        <dbReference type="Pfam" id="PF07883"/>
    </source>
</evidence>
<feature type="domain" description="Cupin type-2" evidence="1">
    <location>
        <begin position="39"/>
        <end position="93"/>
    </location>
</feature>
<dbReference type="InterPro" id="IPR025499">
    <property type="entry name" value="KdgF"/>
</dbReference>
<evidence type="ECO:0000313" key="2">
    <source>
        <dbReference type="EMBL" id="TRW21528.1"/>
    </source>
</evidence>
<comment type="caution">
    <text evidence="2">The sequence shown here is derived from an EMBL/GenBank/DDBJ whole genome shotgun (WGS) entry which is preliminary data.</text>
</comment>